<dbReference type="RefSeq" id="WP_147157822.1">
    <property type="nucleotide sequence ID" value="NZ_BJYR01000002.1"/>
</dbReference>
<proteinExistence type="predicted"/>
<dbReference type="PANTHER" id="PTHR42663:SF6">
    <property type="entry name" value="HYDROLASE C777.06C-RELATED"/>
    <property type="match status" value="1"/>
</dbReference>
<dbReference type="Pfam" id="PF12706">
    <property type="entry name" value="Lactamase_B_2"/>
    <property type="match status" value="1"/>
</dbReference>
<gene>
    <name evidence="2" type="ORF">NSE01_02600</name>
</gene>
<dbReference type="InterPro" id="IPR001279">
    <property type="entry name" value="Metallo-B-lactamas"/>
</dbReference>
<comment type="caution">
    <text evidence="2">The sequence shown here is derived from an EMBL/GenBank/DDBJ whole genome shotgun (WGS) entry which is preliminary data.</text>
</comment>
<accession>A0A512AFF1</accession>
<reference evidence="2 3" key="1">
    <citation type="submission" date="2019-07" db="EMBL/GenBank/DDBJ databases">
        <title>Whole genome shotgun sequence of Novosphingobium sediminis NBRC 106119.</title>
        <authorList>
            <person name="Hosoyama A."/>
            <person name="Uohara A."/>
            <person name="Ohji S."/>
            <person name="Ichikawa N."/>
        </authorList>
    </citation>
    <scope>NUCLEOTIDE SEQUENCE [LARGE SCALE GENOMIC DNA]</scope>
    <source>
        <strain evidence="2 3">NBRC 106119</strain>
    </source>
</reference>
<name>A0A512AFF1_9SPHN</name>
<keyword evidence="3" id="KW-1185">Reference proteome</keyword>
<dbReference type="PANTHER" id="PTHR42663">
    <property type="entry name" value="HYDROLASE C777.06C-RELATED-RELATED"/>
    <property type="match status" value="1"/>
</dbReference>
<evidence type="ECO:0000259" key="1">
    <source>
        <dbReference type="Pfam" id="PF12706"/>
    </source>
</evidence>
<dbReference type="SUPFAM" id="SSF56281">
    <property type="entry name" value="Metallo-hydrolase/oxidoreductase"/>
    <property type="match status" value="1"/>
</dbReference>
<dbReference type="EMBL" id="BJYR01000002">
    <property type="protein sequence ID" value="GEN98427.1"/>
    <property type="molecule type" value="Genomic_DNA"/>
</dbReference>
<dbReference type="InterPro" id="IPR036866">
    <property type="entry name" value="RibonucZ/Hydroxyglut_hydro"/>
</dbReference>
<dbReference type="Gene3D" id="3.60.15.10">
    <property type="entry name" value="Ribonuclease Z/Hydroxyacylglutathione hydrolase-like"/>
    <property type="match status" value="1"/>
</dbReference>
<dbReference type="AlphaFoldDB" id="A0A512AFF1"/>
<dbReference type="CDD" id="cd16279">
    <property type="entry name" value="metallo-hydrolase-like_MBL-fold"/>
    <property type="match status" value="1"/>
</dbReference>
<organism evidence="2 3">
    <name type="scientific">Novosphingobium sediminis</name>
    <dbReference type="NCBI Taxonomy" id="707214"/>
    <lineage>
        <taxon>Bacteria</taxon>
        <taxon>Pseudomonadati</taxon>
        <taxon>Pseudomonadota</taxon>
        <taxon>Alphaproteobacteria</taxon>
        <taxon>Sphingomonadales</taxon>
        <taxon>Sphingomonadaceae</taxon>
        <taxon>Novosphingobium</taxon>
    </lineage>
</organism>
<dbReference type="Proteomes" id="UP000321464">
    <property type="component" value="Unassembled WGS sequence"/>
</dbReference>
<dbReference type="OrthoDB" id="9781189at2"/>
<feature type="domain" description="Metallo-beta-lactamase" evidence="1">
    <location>
        <begin position="47"/>
        <end position="226"/>
    </location>
</feature>
<evidence type="ECO:0000313" key="2">
    <source>
        <dbReference type="EMBL" id="GEN98427.1"/>
    </source>
</evidence>
<sequence length="255" mass="27875">MKLIVLGSGTSTGVPRIGNDWGECDPDEPRNRRTRVAIMVEGGDGGRILVDTPTDLRHQLLATGIGRIDGVVWTHDHADHTHGIDDLRPLRMGRGAPIPGYAADETVRRLRQRFGYVFAGQHGYPTICNLDNLDRVRMVAGIGVSHCQMPHGPAQTTAFRFDQGGKSIGYATDFSAITGEMVALFARVDVLVVDALRRQPHPTHAHLAMSLELIEACRAGRAVLTHLDKSMDYRTLCDETPAHVEPGYDGLEIAL</sequence>
<evidence type="ECO:0000313" key="3">
    <source>
        <dbReference type="Proteomes" id="UP000321464"/>
    </source>
</evidence>
<protein>
    <submittedName>
        <fullName evidence="2">Phosphoribosyl 1,2-cyclic phosphodiesterase</fullName>
    </submittedName>
</protein>